<reference evidence="3" key="1">
    <citation type="submission" date="2015-09" db="EMBL/GenBank/DDBJ databases">
        <authorList>
            <consortium name="Pathogen Informatics"/>
        </authorList>
    </citation>
    <scope>NUCLEOTIDE SEQUENCE [LARGE SCALE GENOMIC DNA]</scope>
    <source>
        <strain evidence="3">Lake Konstanz</strain>
    </source>
</reference>
<gene>
    <name evidence="2" type="ORF">BSAL_66780</name>
</gene>
<organism evidence="2 3">
    <name type="scientific">Bodo saltans</name>
    <name type="common">Flagellated protozoan</name>
    <dbReference type="NCBI Taxonomy" id="75058"/>
    <lineage>
        <taxon>Eukaryota</taxon>
        <taxon>Discoba</taxon>
        <taxon>Euglenozoa</taxon>
        <taxon>Kinetoplastea</taxon>
        <taxon>Metakinetoplastina</taxon>
        <taxon>Eubodonida</taxon>
        <taxon>Bodonidae</taxon>
        <taxon>Bodo</taxon>
    </lineage>
</organism>
<evidence type="ECO:0000313" key="2">
    <source>
        <dbReference type="EMBL" id="CUF88557.1"/>
    </source>
</evidence>
<keyword evidence="1" id="KW-0472">Membrane</keyword>
<dbReference type="EMBL" id="CYKH01000432">
    <property type="protein sequence ID" value="CUF88557.1"/>
    <property type="molecule type" value="Genomic_DNA"/>
</dbReference>
<dbReference type="VEuPathDB" id="TriTrypDB:BSAL_66780"/>
<dbReference type="AlphaFoldDB" id="A0A0S4IU34"/>
<keyword evidence="1" id="KW-0812">Transmembrane</keyword>
<accession>A0A0S4IU34</accession>
<name>A0A0S4IU34_BODSA</name>
<dbReference type="Proteomes" id="UP000051952">
    <property type="component" value="Unassembled WGS sequence"/>
</dbReference>
<keyword evidence="3" id="KW-1185">Reference proteome</keyword>
<evidence type="ECO:0000256" key="1">
    <source>
        <dbReference type="SAM" id="Phobius"/>
    </source>
</evidence>
<sequence>MPAPFSHQDGRFSTFTVLLLVTCALLVVFALGMFSPKAPSTSISNSTHHHRNPAVDQVVLVLVDALRPDFALSTLSPQGGDGFSCQSPKEMSLPVYASATLTFGPW</sequence>
<protein>
    <submittedName>
        <fullName evidence="2">Membrane-associated protein, putative</fullName>
    </submittedName>
</protein>
<feature type="transmembrane region" description="Helical" evidence="1">
    <location>
        <begin position="12"/>
        <end position="34"/>
    </location>
</feature>
<keyword evidence="1" id="KW-1133">Transmembrane helix</keyword>
<proteinExistence type="predicted"/>
<evidence type="ECO:0000313" key="3">
    <source>
        <dbReference type="Proteomes" id="UP000051952"/>
    </source>
</evidence>